<sequence length="921" mass="97630">CLAVLIGHVSNPELHVTQGKSGNGTLKRGAHHRQVTQSCSCPGPARPSGRPSRSTRPPQQILQQQQRSPCGRTTSATAAPTSSLTSSAASVPPLSRSTEATEPFFLHEPHMTVSDRVRKLFESAAGTTTVPTTHLHVVTAEVHDNSDSFVRAKTEESQKSVSSSSNSSTSTDEGICQDDAILEDDEKRDSDTVSTPQSSRKAPSSVDAASSASSTTACSPEDDEMDTAAGRTTIFHSSQLNCKSPTLVKSPNQTVLKPVAKTPTPKASPPMEPKVPSQAILRPTPCSAILREAQPLPLRGKSSSLADLLGETVKEQQSPQPSTNQQQPAAKKSVENGLKKASSTLSLLSSALQVPPPPPPAADNTSCADVSGSDSDYETICTVSTYKEDKAVKALRPPLALPVEASSKNTYEDVIDSAVPPPPSCDPSPPPPPPPPPRNQDVKPSCENTLKRSTASLSGDCRSETSSNADTEDSGSSSVHSEERTLPRLFERPLSFIPPQFMQPPDSDTNLKPSEYLKTVSNRPKSVLVPKELKVDSMPRKLGKVLDNLPLPTPPQISIVPSPVAACPTTNGINGTSGTTNGTSNGQANGTVNGATNGTAGATTNGSNGSSMANGLSGLNGASTLNGTTNGPNGTNGNCDESPTASLCEEKVRSNSTSHTDGDVSSSSSVKSMPSTPCSPQPNGGVFSITKEQLQNVQLKRTDKPSTIERCVLLQKNGGALLEQKSTIIEELKQSMDGQGVHGVRKMKEERLRMEEEKEKKKAEELLQQISAKNFVDTIPEKDVNGCVIPAWKRQMLAKKAAEKARKEAEEVLLREAEAKKWTSVPVWKRQLLMKNGDSTLPGHKTLGNKPLTASLSCPATPTQTLPQPVMSSQPATPSPSEGPSEAVPASQDRSLVIEEEDKPPNPFLQQGLRKVNVRLH</sequence>
<feature type="non-terminal residue" evidence="1">
    <location>
        <position position="1"/>
    </location>
</feature>
<dbReference type="EMBL" id="JABSTQ010010456">
    <property type="protein sequence ID" value="KAG0420901.1"/>
    <property type="molecule type" value="Genomic_DNA"/>
</dbReference>
<keyword evidence="2" id="KW-1185">Reference proteome</keyword>
<comment type="caution">
    <text evidence="1">The sequence shown here is derived from an EMBL/GenBank/DDBJ whole genome shotgun (WGS) entry which is preliminary data.</text>
</comment>
<evidence type="ECO:0000313" key="1">
    <source>
        <dbReference type="EMBL" id="KAG0420901.1"/>
    </source>
</evidence>
<gene>
    <name evidence="1" type="ORF">HPB47_003187</name>
</gene>
<evidence type="ECO:0000313" key="2">
    <source>
        <dbReference type="Proteomes" id="UP000805193"/>
    </source>
</evidence>
<protein>
    <submittedName>
        <fullName evidence="1">Uncharacterized protein</fullName>
    </submittedName>
</protein>
<dbReference type="Proteomes" id="UP000805193">
    <property type="component" value="Unassembled WGS sequence"/>
</dbReference>
<organism evidence="1 2">
    <name type="scientific">Ixodes persulcatus</name>
    <name type="common">Taiga tick</name>
    <dbReference type="NCBI Taxonomy" id="34615"/>
    <lineage>
        <taxon>Eukaryota</taxon>
        <taxon>Metazoa</taxon>
        <taxon>Ecdysozoa</taxon>
        <taxon>Arthropoda</taxon>
        <taxon>Chelicerata</taxon>
        <taxon>Arachnida</taxon>
        <taxon>Acari</taxon>
        <taxon>Parasitiformes</taxon>
        <taxon>Ixodida</taxon>
        <taxon>Ixodoidea</taxon>
        <taxon>Ixodidae</taxon>
        <taxon>Ixodinae</taxon>
        <taxon>Ixodes</taxon>
    </lineage>
</organism>
<accession>A0AC60PKM5</accession>
<proteinExistence type="predicted"/>
<reference evidence="1 2" key="1">
    <citation type="journal article" date="2020" name="Cell">
        <title>Large-Scale Comparative Analyses of Tick Genomes Elucidate Their Genetic Diversity and Vector Capacities.</title>
        <authorList>
            <consortium name="Tick Genome and Microbiome Consortium (TIGMIC)"/>
            <person name="Jia N."/>
            <person name="Wang J."/>
            <person name="Shi W."/>
            <person name="Du L."/>
            <person name="Sun Y."/>
            <person name="Zhan W."/>
            <person name="Jiang J.F."/>
            <person name="Wang Q."/>
            <person name="Zhang B."/>
            <person name="Ji P."/>
            <person name="Bell-Sakyi L."/>
            <person name="Cui X.M."/>
            <person name="Yuan T.T."/>
            <person name="Jiang B.G."/>
            <person name="Yang W.F."/>
            <person name="Lam T.T."/>
            <person name="Chang Q.C."/>
            <person name="Ding S.J."/>
            <person name="Wang X.J."/>
            <person name="Zhu J.G."/>
            <person name="Ruan X.D."/>
            <person name="Zhao L."/>
            <person name="Wei J.T."/>
            <person name="Ye R.Z."/>
            <person name="Que T.C."/>
            <person name="Du C.H."/>
            <person name="Zhou Y.H."/>
            <person name="Cheng J.X."/>
            <person name="Dai P.F."/>
            <person name="Guo W.B."/>
            <person name="Han X.H."/>
            <person name="Huang E.J."/>
            <person name="Li L.F."/>
            <person name="Wei W."/>
            <person name="Gao Y.C."/>
            <person name="Liu J.Z."/>
            <person name="Shao H.Z."/>
            <person name="Wang X."/>
            <person name="Wang C.C."/>
            <person name="Yang T.C."/>
            <person name="Huo Q.B."/>
            <person name="Li W."/>
            <person name="Chen H.Y."/>
            <person name="Chen S.E."/>
            <person name="Zhou L.G."/>
            <person name="Ni X.B."/>
            <person name="Tian J.H."/>
            <person name="Sheng Y."/>
            <person name="Liu T."/>
            <person name="Pan Y.S."/>
            <person name="Xia L.Y."/>
            <person name="Li J."/>
            <person name="Zhao F."/>
            <person name="Cao W.C."/>
        </authorList>
    </citation>
    <scope>NUCLEOTIDE SEQUENCE [LARGE SCALE GENOMIC DNA]</scope>
    <source>
        <strain evidence="1">Iper-2018</strain>
    </source>
</reference>
<name>A0AC60PKM5_IXOPE</name>